<sequence length="171" mass="19396">MLPVSVELRHLDSEGIALELFDESFMKRADVESVLREYISTFQDAGFTGSRGNYRTAAGLQVKFVLDRWGWDERLGWGFVLHVQDNNHVDELGNPLEGFLTQIGAHTLTKRLGKKTLGGLYEDNPVLRSQLRNSWFPFDTPARLRAVLDLVLVPALEHARAWFDQVNAEGQ</sequence>
<comment type="caution">
    <text evidence="1">The sequence shown here is derived from an EMBL/GenBank/DDBJ whole genome shotgun (WGS) entry which is preliminary data.</text>
</comment>
<organism evidence="1 2">
    <name type="scientific">Actinokineospora bangkokensis</name>
    <dbReference type="NCBI Taxonomy" id="1193682"/>
    <lineage>
        <taxon>Bacteria</taxon>
        <taxon>Bacillati</taxon>
        <taxon>Actinomycetota</taxon>
        <taxon>Actinomycetes</taxon>
        <taxon>Pseudonocardiales</taxon>
        <taxon>Pseudonocardiaceae</taxon>
        <taxon>Actinokineospora</taxon>
    </lineage>
</organism>
<dbReference type="AlphaFoldDB" id="A0A1Q9LKU2"/>
<evidence type="ECO:0000313" key="2">
    <source>
        <dbReference type="Proteomes" id="UP000186040"/>
    </source>
</evidence>
<gene>
    <name evidence="1" type="ORF">BJP25_21430</name>
</gene>
<reference evidence="1 2" key="1">
    <citation type="submission" date="2016-10" db="EMBL/GenBank/DDBJ databases">
        <title>The Draft Genome Sequence of Actinokineospora bangkokensis 44EHWT reveals the biosynthetic pathway of antifungal compounds Thailandins with unusual extender unit butylmalonyl-CoA.</title>
        <authorList>
            <person name="Greule A."/>
            <person name="Intra B."/>
            <person name="Flemming S."/>
            <person name="Rommel M.G."/>
            <person name="Panbangred W."/>
            <person name="Bechthold A."/>
        </authorList>
    </citation>
    <scope>NUCLEOTIDE SEQUENCE [LARGE SCALE GENOMIC DNA]</scope>
    <source>
        <strain evidence="1 2">44EHW</strain>
    </source>
</reference>
<keyword evidence="2" id="KW-1185">Reference proteome</keyword>
<protein>
    <submittedName>
        <fullName evidence="1">Uncharacterized protein</fullName>
    </submittedName>
</protein>
<name>A0A1Q9LKU2_9PSEU</name>
<evidence type="ECO:0000313" key="1">
    <source>
        <dbReference type="EMBL" id="OLR92614.1"/>
    </source>
</evidence>
<dbReference type="Proteomes" id="UP000186040">
    <property type="component" value="Unassembled WGS sequence"/>
</dbReference>
<proteinExistence type="predicted"/>
<dbReference type="EMBL" id="MKQR01000016">
    <property type="protein sequence ID" value="OLR92614.1"/>
    <property type="molecule type" value="Genomic_DNA"/>
</dbReference>
<accession>A0A1Q9LKU2</accession>
<dbReference type="STRING" id="1193682.BJP25_21430"/>